<dbReference type="PANTHER" id="PTHR10514">
    <property type="entry name" value="ANGIOTENSIN-CONVERTING ENZYME"/>
    <property type="match status" value="1"/>
</dbReference>
<gene>
    <name evidence="7" type="ORF">KIN20_001596</name>
</gene>
<keyword evidence="2" id="KW-0732">Signal</keyword>
<dbReference type="AlphaFoldDB" id="A0AAD5QCR1"/>
<dbReference type="PANTHER" id="PTHR10514:SF27">
    <property type="entry name" value="ANGIOTENSIN-CONVERTING ENZYME"/>
    <property type="match status" value="1"/>
</dbReference>
<dbReference type="GO" id="GO:0008237">
    <property type="term" value="F:metallopeptidase activity"/>
    <property type="evidence" value="ECO:0007669"/>
    <property type="project" value="InterPro"/>
</dbReference>
<evidence type="ECO:0000313" key="7">
    <source>
        <dbReference type="EMBL" id="KAJ1346707.1"/>
    </source>
</evidence>
<dbReference type="GO" id="GO:0006508">
    <property type="term" value="P:proteolysis"/>
    <property type="evidence" value="ECO:0007669"/>
    <property type="project" value="InterPro"/>
</dbReference>
<evidence type="ECO:0000313" key="8">
    <source>
        <dbReference type="Proteomes" id="UP001196413"/>
    </source>
</evidence>
<comment type="caution">
    <text evidence="7">The sequence shown here is derived from an EMBL/GenBank/DDBJ whole genome shotgun (WGS) entry which is preliminary data.</text>
</comment>
<evidence type="ECO:0000256" key="5">
    <source>
        <dbReference type="PROSITE-ProRule" id="PRU01355"/>
    </source>
</evidence>
<dbReference type="GO" id="GO:0016020">
    <property type="term" value="C:membrane"/>
    <property type="evidence" value="ECO:0007669"/>
    <property type="project" value="InterPro"/>
</dbReference>
<feature type="disulfide bond" evidence="5">
    <location>
        <begin position="200"/>
        <end position="208"/>
    </location>
</feature>
<evidence type="ECO:0000256" key="2">
    <source>
        <dbReference type="ARBA" id="ARBA00022729"/>
    </source>
</evidence>
<feature type="region of interest" description="Disordered" evidence="6">
    <location>
        <begin position="1"/>
        <end position="38"/>
    </location>
</feature>
<protein>
    <submittedName>
        <fullName evidence="7">Uncharacterized protein</fullName>
    </submittedName>
</protein>
<keyword evidence="8" id="KW-1185">Reference proteome</keyword>
<dbReference type="Proteomes" id="UP001196413">
    <property type="component" value="Unassembled WGS sequence"/>
</dbReference>
<dbReference type="InterPro" id="IPR001548">
    <property type="entry name" value="Peptidase_M2"/>
</dbReference>
<organism evidence="7 8">
    <name type="scientific">Parelaphostrongylus tenuis</name>
    <name type="common">Meningeal worm</name>
    <dbReference type="NCBI Taxonomy" id="148309"/>
    <lineage>
        <taxon>Eukaryota</taxon>
        <taxon>Metazoa</taxon>
        <taxon>Ecdysozoa</taxon>
        <taxon>Nematoda</taxon>
        <taxon>Chromadorea</taxon>
        <taxon>Rhabditida</taxon>
        <taxon>Rhabditina</taxon>
        <taxon>Rhabditomorpha</taxon>
        <taxon>Strongyloidea</taxon>
        <taxon>Metastrongylidae</taxon>
        <taxon>Parelaphostrongylus</taxon>
    </lineage>
</organism>
<comment type="similarity">
    <text evidence="1 5">Belongs to the peptidase M2 family.</text>
</comment>
<dbReference type="PROSITE" id="PS52011">
    <property type="entry name" value="PEPTIDASE_M2"/>
    <property type="match status" value="1"/>
</dbReference>
<proteinExistence type="inferred from homology"/>
<evidence type="ECO:0000256" key="1">
    <source>
        <dbReference type="ARBA" id="ARBA00008139"/>
    </source>
</evidence>
<evidence type="ECO:0000256" key="6">
    <source>
        <dbReference type="SAM" id="MobiDB-lite"/>
    </source>
</evidence>
<sequence>MDVFPMLGQSLTVNPKSEQKPQHHSHGNFESSTAEPEPAIKFDNIKTEDYGDVVELKNQPDDLDTEVIEQLVDRFLNTGSLANKNAPKSANPVAQALVGSSSYWNTDGLEAPGSIKDEATVRKWIQGYQTEAQKVLSRFVRSTSMQAKQFDANSIQDADLKRQLAYVSFEGMSALSSSDYADFSQAQNSLNRVASDVTICDKDLPPPCTLKKIDLESIFRTEKDASRLSHLWISYLTELSREKPTYQKLIELTNKGAKLKRISRRRINVEKCFRFVRKKCSSSF</sequence>
<evidence type="ECO:0000256" key="3">
    <source>
        <dbReference type="ARBA" id="ARBA00023157"/>
    </source>
</evidence>
<dbReference type="SUPFAM" id="SSF55486">
    <property type="entry name" value="Metalloproteases ('zincins'), catalytic domain"/>
    <property type="match status" value="1"/>
</dbReference>
<dbReference type="GO" id="GO:0008241">
    <property type="term" value="F:peptidyl-dipeptidase activity"/>
    <property type="evidence" value="ECO:0007669"/>
    <property type="project" value="InterPro"/>
</dbReference>
<evidence type="ECO:0000256" key="4">
    <source>
        <dbReference type="ARBA" id="ARBA00023180"/>
    </source>
</evidence>
<keyword evidence="3 5" id="KW-1015">Disulfide bond</keyword>
<dbReference type="EMBL" id="JAHQIW010000210">
    <property type="protein sequence ID" value="KAJ1346707.1"/>
    <property type="molecule type" value="Genomic_DNA"/>
</dbReference>
<keyword evidence="4" id="KW-0325">Glycoprotein</keyword>
<accession>A0AAD5QCR1</accession>
<reference evidence="7" key="1">
    <citation type="submission" date="2021-06" db="EMBL/GenBank/DDBJ databases">
        <title>Parelaphostrongylus tenuis whole genome reference sequence.</title>
        <authorList>
            <person name="Garwood T.J."/>
            <person name="Larsen P.A."/>
            <person name="Fountain-Jones N.M."/>
            <person name="Garbe J.R."/>
            <person name="Macchietto M.G."/>
            <person name="Kania S.A."/>
            <person name="Gerhold R.W."/>
            <person name="Richards J.E."/>
            <person name="Wolf T.M."/>
        </authorList>
    </citation>
    <scope>NUCLEOTIDE SEQUENCE</scope>
    <source>
        <strain evidence="7">MNPRO001-30</strain>
        <tissue evidence="7">Meninges</tissue>
    </source>
</reference>
<dbReference type="Pfam" id="PF01401">
    <property type="entry name" value="Peptidase_M2"/>
    <property type="match status" value="1"/>
</dbReference>
<name>A0AAD5QCR1_PARTN</name>
<comment type="caution">
    <text evidence="5">Lacks conserved residue(s) required for the propagation of feature annotation.</text>
</comment>